<proteinExistence type="predicted"/>
<dbReference type="InterPro" id="IPR000331">
    <property type="entry name" value="Rap/Ran_GAP_dom"/>
</dbReference>
<dbReference type="SUPFAM" id="SSF48371">
    <property type="entry name" value="ARM repeat"/>
    <property type="match status" value="1"/>
</dbReference>
<dbReference type="Pfam" id="PF11864">
    <property type="entry name" value="DUF3384"/>
    <property type="match status" value="1"/>
</dbReference>
<dbReference type="InterPro" id="IPR016024">
    <property type="entry name" value="ARM-type_fold"/>
</dbReference>
<keyword evidence="4" id="KW-1185">Reference proteome</keyword>
<evidence type="ECO:0000313" key="3">
    <source>
        <dbReference type="EMBL" id="CAK3805071.1"/>
    </source>
</evidence>
<sequence>MDAGKVHHRDIAPYETFACERLTREIALCEYDPSKTSSSSPILPPHPPLAEVLREAGRTIQFHAKWFAPAALSTLLQTALDVTSRSSSTADLLAALSLIDTIVTYSLLPVLLPPIRFLAYSYYQGTRSLRHKKLSHRAWTVASHILQSHLGGQFAAILLVIVRDPHTQLSKFKLSAATGALMVITEKLLPDRHANPPLVNPTQLLFGLRHAGVGENVILREQLVALLSGLLQNDGLTQQIDAVGAWDIWLDVFGDCIQHGTDVDRDILESAFENLSTKIPALEARHHPRMAQWFVEARMPLPASLSSQLVVPWQRALLLEEDTMWTAEYRTVLGKLCDSTFYLAELDAFITTSVSAFFQTEDYVSRKDFVYTLETLILDPGTAAPAVDVLAKGMVKIFTHKTQKHKWEGQRNWLFPILCAIAKHSLEATRLLLRIRADEADQGYLALERDTAHTSSSDTAALPSYSTLYGLTSLSFESWVSALQDLIAHEPQRWDVYHELLRSLAPQIRNHALWRGRYEYINRIRRALCECLSGDSFVEPPAQSGETKSSVIAYLLQILSATISYHSHLPRNDIKAAVITIINVAGSRDHTVSIHCIHALTICCYELPELMAGYMDAIINKMTRMVTQRYLALYVLEFFAGLSRFPDLQDRLRREDFKRIFGVCHSYLQSIRSTTALERKRTPTSEHSAGLSSSTSSDEMAQYVYTLAHHIITFWYMALKRDDRHGLKDYITSCLRYKDLDDREHIEEQGMVTIDLMDRVDAEEQINAPLEQYFDEKDGRIITRHRVTGILLITTETSLRTGKTIVTIRRPSGTAQRTITSKKRHDSAMTAELETRFTASVTVESDEQDYISVFPDDISGRTYGKVAIPRPSSALGSLEIIELPENPAVTRAIQQFDRTSALDSHKAGIIYIGEEQTAEKDILLNVSGSPDYKDFLEDMGSLRKLKGATFNTQGLDRQDDLDGAYTIVWNNDVTELVYHITTFMPNNPADEHSSIVNKKRHIGNDYVNIVFNNSGLDFQFDTFPSAFNYVYVVISPSERTTFLQAREITAAKAKKDRFYNVHCKTRPGYPNLSSASEVKVISGASLGGYVRNLTLNACVFSAMWQAGGEAGEYPSSWRTRLQMIRRLYGQYRTNNALEAN</sequence>
<gene>
    <name evidence="3" type="ORF">LECACI_7A000924</name>
</gene>
<dbReference type="InterPro" id="IPR035974">
    <property type="entry name" value="Rap/Ran-GAP_sf"/>
</dbReference>
<evidence type="ECO:0000313" key="4">
    <source>
        <dbReference type="Proteomes" id="UP001296104"/>
    </source>
</evidence>
<dbReference type="Gene3D" id="3.40.50.11210">
    <property type="entry name" value="Rap/Ran-GAP"/>
    <property type="match status" value="1"/>
</dbReference>
<evidence type="ECO:0000259" key="2">
    <source>
        <dbReference type="PROSITE" id="PS50085"/>
    </source>
</evidence>
<evidence type="ECO:0000256" key="1">
    <source>
        <dbReference type="ARBA" id="ARBA00022468"/>
    </source>
</evidence>
<dbReference type="PANTHER" id="PTHR10063:SF0">
    <property type="entry name" value="TUBERIN"/>
    <property type="match status" value="1"/>
</dbReference>
<dbReference type="GO" id="GO:0051056">
    <property type="term" value="P:regulation of small GTPase mediated signal transduction"/>
    <property type="evidence" value="ECO:0007669"/>
    <property type="project" value="InterPro"/>
</dbReference>
<comment type="caution">
    <text evidence="3">The sequence shown here is derived from an EMBL/GenBank/DDBJ whole genome shotgun (WGS) entry which is preliminary data.</text>
</comment>
<dbReference type="SUPFAM" id="SSF111347">
    <property type="entry name" value="Rap/Ran-GAP"/>
    <property type="match status" value="1"/>
</dbReference>
<dbReference type="GO" id="GO:0032007">
    <property type="term" value="P:negative regulation of TOR signaling"/>
    <property type="evidence" value="ECO:0007669"/>
    <property type="project" value="TreeGrafter"/>
</dbReference>
<organism evidence="3 4">
    <name type="scientific">Lecanosticta acicola</name>
    <dbReference type="NCBI Taxonomy" id="111012"/>
    <lineage>
        <taxon>Eukaryota</taxon>
        <taxon>Fungi</taxon>
        <taxon>Dikarya</taxon>
        <taxon>Ascomycota</taxon>
        <taxon>Pezizomycotina</taxon>
        <taxon>Dothideomycetes</taxon>
        <taxon>Dothideomycetidae</taxon>
        <taxon>Mycosphaerellales</taxon>
        <taxon>Mycosphaerellaceae</taxon>
        <taxon>Lecanosticta</taxon>
    </lineage>
</organism>
<dbReference type="InterPro" id="IPR018515">
    <property type="entry name" value="Tuberin-type_domain"/>
</dbReference>
<dbReference type="InterPro" id="IPR024584">
    <property type="entry name" value="Tuberin_N"/>
</dbReference>
<dbReference type="PANTHER" id="PTHR10063">
    <property type="entry name" value="TUBERIN"/>
    <property type="match status" value="1"/>
</dbReference>
<dbReference type="AlphaFoldDB" id="A0AAI8YS07"/>
<dbReference type="GO" id="GO:0005096">
    <property type="term" value="F:GTPase activator activity"/>
    <property type="evidence" value="ECO:0007669"/>
    <property type="project" value="UniProtKB-KW"/>
</dbReference>
<dbReference type="FunFam" id="3.40.50.11210:FF:000007">
    <property type="entry name" value="Tuberous sclerosis 2"/>
    <property type="match status" value="1"/>
</dbReference>
<dbReference type="GO" id="GO:0005634">
    <property type="term" value="C:nucleus"/>
    <property type="evidence" value="ECO:0007669"/>
    <property type="project" value="InterPro"/>
</dbReference>
<dbReference type="PROSITE" id="PS50085">
    <property type="entry name" value="RAPGAP"/>
    <property type="match status" value="1"/>
</dbReference>
<dbReference type="Pfam" id="PF02145">
    <property type="entry name" value="Rap_GAP"/>
    <property type="match status" value="1"/>
</dbReference>
<dbReference type="GO" id="GO:0033596">
    <property type="term" value="C:TSC1-TSC2 complex"/>
    <property type="evidence" value="ECO:0007669"/>
    <property type="project" value="TreeGrafter"/>
</dbReference>
<protein>
    <submittedName>
        <fullName evidence="3">Rap ran-GTPase-activating</fullName>
    </submittedName>
</protein>
<keyword evidence="1" id="KW-0343">GTPase activation</keyword>
<name>A0AAI8YS07_9PEZI</name>
<dbReference type="InterPro" id="IPR027107">
    <property type="entry name" value="Tuberin/Ral-act_asu"/>
</dbReference>
<dbReference type="Proteomes" id="UP001296104">
    <property type="component" value="Unassembled WGS sequence"/>
</dbReference>
<dbReference type="Pfam" id="PF03542">
    <property type="entry name" value="Tuberin"/>
    <property type="match status" value="1"/>
</dbReference>
<feature type="domain" description="Rap-GAP" evidence="2">
    <location>
        <begin position="893"/>
        <end position="1127"/>
    </location>
</feature>
<reference evidence="3" key="1">
    <citation type="submission" date="2023-11" db="EMBL/GenBank/DDBJ databases">
        <authorList>
            <person name="Alioto T."/>
            <person name="Alioto T."/>
            <person name="Gomez Garrido J."/>
        </authorList>
    </citation>
    <scope>NUCLEOTIDE SEQUENCE</scope>
</reference>
<accession>A0AAI8YS07</accession>
<dbReference type="EMBL" id="CAVMBE010000003">
    <property type="protein sequence ID" value="CAK3805071.1"/>
    <property type="molecule type" value="Genomic_DNA"/>
</dbReference>